<gene>
    <name evidence="1" type="ORF">NPIL_11661</name>
</gene>
<proteinExistence type="predicted"/>
<evidence type="ECO:0000313" key="1">
    <source>
        <dbReference type="EMBL" id="GFS80986.1"/>
    </source>
</evidence>
<comment type="caution">
    <text evidence="1">The sequence shown here is derived from an EMBL/GenBank/DDBJ whole genome shotgun (WGS) entry which is preliminary data.</text>
</comment>
<dbReference type="EMBL" id="BMAW01097683">
    <property type="protein sequence ID" value="GFS80986.1"/>
    <property type="molecule type" value="Genomic_DNA"/>
</dbReference>
<dbReference type="AlphaFoldDB" id="A0A8X6MW28"/>
<dbReference type="Proteomes" id="UP000887013">
    <property type="component" value="Unassembled WGS sequence"/>
</dbReference>
<accession>A0A8X6MW28</accession>
<organism evidence="1 2">
    <name type="scientific">Nephila pilipes</name>
    <name type="common">Giant wood spider</name>
    <name type="synonym">Nephila maculata</name>
    <dbReference type="NCBI Taxonomy" id="299642"/>
    <lineage>
        <taxon>Eukaryota</taxon>
        <taxon>Metazoa</taxon>
        <taxon>Ecdysozoa</taxon>
        <taxon>Arthropoda</taxon>
        <taxon>Chelicerata</taxon>
        <taxon>Arachnida</taxon>
        <taxon>Araneae</taxon>
        <taxon>Araneomorphae</taxon>
        <taxon>Entelegynae</taxon>
        <taxon>Araneoidea</taxon>
        <taxon>Nephilidae</taxon>
        <taxon>Nephila</taxon>
    </lineage>
</organism>
<keyword evidence="2" id="KW-1185">Reference proteome</keyword>
<name>A0A8X6MW28_NEPPI</name>
<protein>
    <submittedName>
        <fullName evidence="1">Uncharacterized protein</fullName>
    </submittedName>
</protein>
<evidence type="ECO:0000313" key="2">
    <source>
        <dbReference type="Proteomes" id="UP000887013"/>
    </source>
</evidence>
<reference evidence="1" key="1">
    <citation type="submission" date="2020-08" db="EMBL/GenBank/DDBJ databases">
        <title>Multicomponent nature underlies the extraordinary mechanical properties of spider dragline silk.</title>
        <authorList>
            <person name="Kono N."/>
            <person name="Nakamura H."/>
            <person name="Mori M."/>
            <person name="Yoshida Y."/>
            <person name="Ohtoshi R."/>
            <person name="Malay A.D."/>
            <person name="Moran D.A.P."/>
            <person name="Tomita M."/>
            <person name="Numata K."/>
            <person name="Arakawa K."/>
        </authorList>
    </citation>
    <scope>NUCLEOTIDE SEQUENCE</scope>
</reference>
<sequence>MHANTHYQFSVTERPFSGLQSRLRETEFLSGNMERIEIGPDRIDTTFFCHSVSKRWVEEFVTANYTSLDVCLGTLSSPCHGMKDVLPRRKLKQTGNMDGLFTGSI</sequence>